<feature type="domain" description="Cyclin-like" evidence="6">
    <location>
        <begin position="198"/>
        <end position="285"/>
    </location>
</feature>
<keyword evidence="2" id="KW-0132">Cell division</keyword>
<organism evidence="8 9">
    <name type="scientific">Deinandra increscens subsp. villosa</name>
    <dbReference type="NCBI Taxonomy" id="3103831"/>
    <lineage>
        <taxon>Eukaryota</taxon>
        <taxon>Viridiplantae</taxon>
        <taxon>Streptophyta</taxon>
        <taxon>Embryophyta</taxon>
        <taxon>Tracheophyta</taxon>
        <taxon>Spermatophyta</taxon>
        <taxon>Magnoliopsida</taxon>
        <taxon>eudicotyledons</taxon>
        <taxon>Gunneridae</taxon>
        <taxon>Pentapetalae</taxon>
        <taxon>asterids</taxon>
        <taxon>campanulids</taxon>
        <taxon>Asterales</taxon>
        <taxon>Asteraceae</taxon>
        <taxon>Asteroideae</taxon>
        <taxon>Heliantheae alliance</taxon>
        <taxon>Madieae</taxon>
        <taxon>Madiinae</taxon>
        <taxon>Deinandra</taxon>
    </lineage>
</organism>
<comment type="caution">
    <text evidence="8">The sequence shown here is derived from an EMBL/GenBank/DDBJ whole genome shotgun (WGS) entry which is preliminary data.</text>
</comment>
<evidence type="ECO:0000256" key="5">
    <source>
        <dbReference type="RuleBase" id="RU000383"/>
    </source>
</evidence>
<dbReference type="AlphaFoldDB" id="A0AAP0D1S8"/>
<dbReference type="PANTHER" id="PTHR10177">
    <property type="entry name" value="CYCLINS"/>
    <property type="match status" value="1"/>
</dbReference>
<dbReference type="InterPro" id="IPR006671">
    <property type="entry name" value="Cyclin_N"/>
</dbReference>
<evidence type="ECO:0000259" key="6">
    <source>
        <dbReference type="SMART" id="SM00385"/>
    </source>
</evidence>
<evidence type="ECO:0000256" key="4">
    <source>
        <dbReference type="ARBA" id="ARBA00023306"/>
    </source>
</evidence>
<evidence type="ECO:0000256" key="1">
    <source>
        <dbReference type="ARBA" id="ARBA00009065"/>
    </source>
</evidence>
<dbReference type="InterPro" id="IPR039361">
    <property type="entry name" value="Cyclin"/>
</dbReference>
<dbReference type="CDD" id="cd20544">
    <property type="entry name" value="CYCLIN_AtCycD-like_rpt2"/>
    <property type="match status" value="1"/>
</dbReference>
<keyword evidence="9" id="KW-1185">Reference proteome</keyword>
<evidence type="ECO:0000259" key="7">
    <source>
        <dbReference type="SMART" id="SM01332"/>
    </source>
</evidence>
<keyword evidence="4" id="KW-0131">Cell cycle</keyword>
<dbReference type="SMART" id="SM00385">
    <property type="entry name" value="CYCLIN"/>
    <property type="match status" value="2"/>
</dbReference>
<dbReference type="Proteomes" id="UP001408789">
    <property type="component" value="Unassembled WGS sequence"/>
</dbReference>
<dbReference type="EMBL" id="JBCNJP010000015">
    <property type="protein sequence ID" value="KAK9067030.1"/>
    <property type="molecule type" value="Genomic_DNA"/>
</dbReference>
<dbReference type="Pfam" id="PF02984">
    <property type="entry name" value="Cyclin_C"/>
    <property type="match status" value="1"/>
</dbReference>
<comment type="similarity">
    <text evidence="1">Belongs to the cyclin family. Cyclin D subfamily.</text>
</comment>
<dbReference type="SMART" id="SM01332">
    <property type="entry name" value="Cyclin_C"/>
    <property type="match status" value="1"/>
</dbReference>
<evidence type="ECO:0000313" key="8">
    <source>
        <dbReference type="EMBL" id="KAK9067030.1"/>
    </source>
</evidence>
<dbReference type="Pfam" id="PF00134">
    <property type="entry name" value="Cyclin_N"/>
    <property type="match status" value="1"/>
</dbReference>
<proteinExistence type="inferred from homology"/>
<dbReference type="FunFam" id="1.10.472.10:FF:000060">
    <property type="entry name" value="D6-type cyclin"/>
    <property type="match status" value="1"/>
</dbReference>
<name>A0AAP0D1S8_9ASTR</name>
<dbReference type="InterPro" id="IPR004367">
    <property type="entry name" value="Cyclin_C-dom"/>
</dbReference>
<dbReference type="Gene3D" id="1.10.472.10">
    <property type="entry name" value="Cyclin-like"/>
    <property type="match status" value="2"/>
</dbReference>
<dbReference type="InterPro" id="IPR013763">
    <property type="entry name" value="Cyclin-like_dom"/>
</dbReference>
<dbReference type="InterPro" id="IPR036915">
    <property type="entry name" value="Cyclin-like_sf"/>
</dbReference>
<dbReference type="SUPFAM" id="SSF47954">
    <property type="entry name" value="Cyclin-like"/>
    <property type="match status" value="2"/>
</dbReference>
<accession>A0AAP0D1S8</accession>
<reference evidence="8 9" key="1">
    <citation type="submission" date="2024-04" db="EMBL/GenBank/DDBJ databases">
        <title>The reference genome of an endangered Asteraceae, Deinandra increscens subsp. villosa, native to the Central Coast of California.</title>
        <authorList>
            <person name="Guilliams M."/>
            <person name="Hasenstab-Lehman K."/>
            <person name="Meyer R."/>
            <person name="Mcevoy S."/>
        </authorList>
    </citation>
    <scope>NUCLEOTIDE SEQUENCE [LARGE SCALE GENOMIC DNA]</scope>
    <source>
        <tissue evidence="8">Leaf</tissue>
    </source>
</reference>
<feature type="domain" description="Cyclin C-terminal" evidence="7">
    <location>
        <begin position="191"/>
        <end position="321"/>
    </location>
</feature>
<dbReference type="CDD" id="cd20543">
    <property type="entry name" value="CYCLIN_AtCycD-like_rpt1"/>
    <property type="match status" value="1"/>
</dbReference>
<evidence type="ECO:0000256" key="2">
    <source>
        <dbReference type="ARBA" id="ARBA00022618"/>
    </source>
</evidence>
<feature type="domain" description="Cyclin-like" evidence="6">
    <location>
        <begin position="94"/>
        <end position="182"/>
    </location>
</feature>
<protein>
    <recommendedName>
        <fullName evidence="10">Cyclin D</fullName>
    </recommendedName>
</protein>
<evidence type="ECO:0000313" key="9">
    <source>
        <dbReference type="Proteomes" id="UP001408789"/>
    </source>
</evidence>
<evidence type="ECO:0008006" key="10">
    <source>
        <dbReference type="Google" id="ProtNLM"/>
    </source>
</evidence>
<evidence type="ECO:0000256" key="3">
    <source>
        <dbReference type="ARBA" id="ARBA00023127"/>
    </source>
</evidence>
<keyword evidence="3 5" id="KW-0195">Cyclin</keyword>
<dbReference type="GO" id="GO:0051301">
    <property type="term" value="P:cell division"/>
    <property type="evidence" value="ECO:0007669"/>
    <property type="project" value="UniProtKB-KW"/>
</dbReference>
<sequence>MVSKQQNVCPPNPIFAIDDALLCNEQEDDLDFGYGFGSSDQENQILNEKAPTFTHFQQDLSWDEDELSSLLSREKKPHLICDESLMVLRKESVDWMIRVGTHYGFVALTTILGVNYFDRFLMSPSFQIDKPWMNQLAAVACLSLASKVEEIQAPLLLDLQIEGSRFVFESKTIMRMELLVLSCLEWKMNPVTPLAFFDYIMRRLNLMTCHNLHYEFLRRCERILLSVSNDSRFLRFVPSVMAAAIMCIVSKEIEPENTFDYRNQLMNLLNISEENIEECSKFIMDVSNNHGSCYFPTHKRKHSSVPGSPSGVVDAYFSSDNSNNSWAIASSVTSSPEPQFKKSRAQEQQMRLTPVNRVSISVLSNNAH</sequence>
<gene>
    <name evidence="8" type="ORF">SSX86_014354</name>
</gene>